<protein>
    <submittedName>
        <fullName evidence="1">Uncharacterized protein</fullName>
    </submittedName>
</protein>
<evidence type="ECO:0000313" key="2">
    <source>
        <dbReference type="Proteomes" id="UP000046122"/>
    </source>
</evidence>
<dbReference type="AlphaFoldDB" id="A0A090G4G1"/>
<gene>
    <name evidence="1" type="ORF">MPL3365_230092</name>
</gene>
<organism evidence="1 2">
    <name type="scientific">Mesorhizobium plurifarium</name>
    <dbReference type="NCBI Taxonomy" id="69974"/>
    <lineage>
        <taxon>Bacteria</taxon>
        <taxon>Pseudomonadati</taxon>
        <taxon>Pseudomonadota</taxon>
        <taxon>Alphaproteobacteria</taxon>
        <taxon>Hyphomicrobiales</taxon>
        <taxon>Phyllobacteriaceae</taxon>
        <taxon>Mesorhizobium</taxon>
    </lineage>
</organism>
<dbReference type="EMBL" id="CCNE01000016">
    <property type="protein sequence ID" value="CDX56196.1"/>
    <property type="molecule type" value="Genomic_DNA"/>
</dbReference>
<dbReference type="Proteomes" id="UP000046122">
    <property type="component" value="Unassembled WGS sequence"/>
</dbReference>
<sequence>MRHGIGSEDTEVPELTVPVAKVCFIIAKAHGFDAKVAVTEPDAGSNPTDDNELPCSRIMMTTPCAKSLGR</sequence>
<name>A0A090G4G1_MESPL</name>
<accession>A0A090G4G1</accession>
<proteinExistence type="predicted"/>
<reference evidence="1 2" key="1">
    <citation type="submission" date="2014-08" db="EMBL/GenBank/DDBJ databases">
        <authorList>
            <person name="Moulin Lionel"/>
        </authorList>
    </citation>
    <scope>NUCLEOTIDE SEQUENCE [LARGE SCALE GENOMIC DNA]</scope>
</reference>
<evidence type="ECO:0000313" key="1">
    <source>
        <dbReference type="EMBL" id="CDX56196.1"/>
    </source>
</evidence>